<sequence>MGNSYRKSNKTARSQHKRRGSNTSQGLQRPRSHPPVYNSFGRKSKNPWQENSSSHGAFTATNNVQMQKPQSFVNESNNSQTNRPQSFPSSNLNNAQPPYANHTQHQLGPPEISKISAELAAKLENHQGHSCAPFYNQFNIDIVAKQQGGYTAQHDIKWNDAAFLRTTFSTNHVARGVNSPKNVYKWDVIQTWLMYLSNHCQNAKPPRPVELLMRTTIIKYDEGIEYKTDLRNLSQPDLAGYMTKTIPIIVYHSLKLPSLLASPIPFLKKHENKTIYLTKKLVCSLLANAFFCTLPEEKGGMQTINFHTMFNTAMKGNAKAEKLKCILNYFQEITKTLNDTTKGDQIISFERRCIRNKVDWYNSFKPLTVVEVDQNKKIEDAHGMLKVDFANKRVGGGVLSEGCVMEEILFATCPELIISRLFTEPLEDDEVLLITGSEQFSKYKGYSRSFSFAGPTKIHNMPTDNLNRVFNPVVVMDALEFKEHQKELQFQRHFVDRELHKAYVAFMLTDSVNIPVATGNWGCGAFNGDPELKFLIQWLAASETGRKLLVYHTIGSARQTESINSMKATLINKKVRVGDLYRIVILYDIKRNKCPSVFDYVKSQLSQN</sequence>
<evidence type="ECO:0000313" key="8">
    <source>
        <dbReference type="Proteomes" id="UP001642540"/>
    </source>
</evidence>
<dbReference type="EC" id="3.2.1.143" evidence="2"/>
<dbReference type="EMBL" id="CAXLJM020000109">
    <property type="protein sequence ID" value="CAL8135945.1"/>
    <property type="molecule type" value="Genomic_DNA"/>
</dbReference>
<feature type="region of interest" description="Disordered" evidence="4">
    <location>
        <begin position="1"/>
        <end position="56"/>
    </location>
</feature>
<keyword evidence="3" id="KW-0378">Hydrolase</keyword>
<name>A0ABP1RU99_9HEXA</name>
<organism evidence="7 8">
    <name type="scientific">Orchesella dallaii</name>
    <dbReference type="NCBI Taxonomy" id="48710"/>
    <lineage>
        <taxon>Eukaryota</taxon>
        <taxon>Metazoa</taxon>
        <taxon>Ecdysozoa</taxon>
        <taxon>Arthropoda</taxon>
        <taxon>Hexapoda</taxon>
        <taxon>Collembola</taxon>
        <taxon>Entomobryomorpha</taxon>
        <taxon>Entomobryoidea</taxon>
        <taxon>Orchesellidae</taxon>
        <taxon>Orchesellinae</taxon>
        <taxon>Orchesella</taxon>
    </lineage>
</organism>
<dbReference type="InterPro" id="IPR046372">
    <property type="entry name" value="PARG_cat_C"/>
</dbReference>
<gene>
    <name evidence="7" type="ORF">ODALV1_LOCUS26216</name>
</gene>
<dbReference type="Proteomes" id="UP001642540">
    <property type="component" value="Unassembled WGS sequence"/>
</dbReference>
<evidence type="ECO:0000313" key="7">
    <source>
        <dbReference type="EMBL" id="CAL8135945.1"/>
    </source>
</evidence>
<keyword evidence="8" id="KW-1185">Reference proteome</keyword>
<proteinExistence type="inferred from homology"/>
<evidence type="ECO:0000259" key="6">
    <source>
        <dbReference type="Pfam" id="PF20811"/>
    </source>
</evidence>
<feature type="domain" description="PARG catalytic Macro" evidence="5">
    <location>
        <begin position="359"/>
        <end position="558"/>
    </location>
</feature>
<evidence type="ECO:0000259" key="5">
    <source>
        <dbReference type="Pfam" id="PF05028"/>
    </source>
</evidence>
<evidence type="ECO:0000256" key="3">
    <source>
        <dbReference type="ARBA" id="ARBA00022801"/>
    </source>
</evidence>
<dbReference type="Pfam" id="PF05028">
    <property type="entry name" value="PARG_cat_C"/>
    <property type="match status" value="1"/>
</dbReference>
<evidence type="ECO:0000256" key="1">
    <source>
        <dbReference type="ARBA" id="ARBA00009545"/>
    </source>
</evidence>
<feature type="domain" description="PARG helical" evidence="6">
    <location>
        <begin position="239"/>
        <end position="351"/>
    </location>
</feature>
<comment type="similarity">
    <text evidence="1">Belongs to the poly(ADP-ribose) glycohydrolase family.</text>
</comment>
<accession>A0ABP1RU99</accession>
<feature type="compositionally biased region" description="Polar residues" evidence="4">
    <location>
        <begin position="46"/>
        <end position="56"/>
    </location>
</feature>
<dbReference type="PANTHER" id="PTHR12837">
    <property type="entry name" value="POLY ADP-RIBOSE GLYCOHYDROLASE"/>
    <property type="match status" value="1"/>
</dbReference>
<dbReference type="InterPro" id="IPR048362">
    <property type="entry name" value="PARG_helical"/>
</dbReference>
<dbReference type="Pfam" id="PF20811">
    <property type="entry name" value="PARG_cat_N"/>
    <property type="match status" value="1"/>
</dbReference>
<protein>
    <recommendedName>
        <fullName evidence="2">poly(ADP-ribose) glycohydrolase</fullName>
        <ecNumber evidence="2">3.2.1.143</ecNumber>
    </recommendedName>
</protein>
<reference evidence="7 8" key="1">
    <citation type="submission" date="2024-08" db="EMBL/GenBank/DDBJ databases">
        <authorList>
            <person name="Cucini C."/>
            <person name="Frati F."/>
        </authorList>
    </citation>
    <scope>NUCLEOTIDE SEQUENCE [LARGE SCALE GENOMIC DNA]</scope>
</reference>
<dbReference type="InterPro" id="IPR007724">
    <property type="entry name" value="Poly_GlycHdrlase"/>
</dbReference>
<dbReference type="PANTHER" id="PTHR12837:SF0">
    <property type="entry name" value="POLY(ADP-RIBOSE) GLYCOHYDROLASE"/>
    <property type="match status" value="1"/>
</dbReference>
<feature type="region of interest" description="Disordered" evidence="4">
    <location>
        <begin position="72"/>
        <end position="108"/>
    </location>
</feature>
<feature type="compositionally biased region" description="Basic residues" evidence="4">
    <location>
        <begin position="7"/>
        <end position="20"/>
    </location>
</feature>
<evidence type="ECO:0000256" key="2">
    <source>
        <dbReference type="ARBA" id="ARBA00012255"/>
    </source>
</evidence>
<comment type="caution">
    <text evidence="7">The sequence shown here is derived from an EMBL/GenBank/DDBJ whole genome shotgun (WGS) entry which is preliminary data.</text>
</comment>
<evidence type="ECO:0000256" key="4">
    <source>
        <dbReference type="SAM" id="MobiDB-lite"/>
    </source>
</evidence>
<feature type="compositionally biased region" description="Polar residues" evidence="4">
    <location>
        <begin position="72"/>
        <end position="106"/>
    </location>
</feature>